<evidence type="ECO:0000313" key="1">
    <source>
        <dbReference type="EMBL" id="ANY85503.1"/>
    </source>
</evidence>
<name>A0A1B2F031_9HYPH</name>
<keyword evidence="1" id="KW-0614">Plasmid</keyword>
<gene>
    <name evidence="1" type="ORF">BB934_45630</name>
</gene>
<sequence length="462" mass="50831">MLYLDLKNLKEKPQYGLYKEFMDGELKKLNLSIDFENTYSCGSSSNPTFTLLLVRKEGSLDGDLDELWGQTEPLLHIKWRDYQRHVAAKQEEQQKVASAIASMTRSVLNGSRKGYGILVTGQKGAFCVSASDPSTGTEYGKRVLKGLGWEGEPLDPRGSLEDAFVDLKSGRCAAYIGPSRDLATLGGALEREQRVVMITDRWVSDEDATRIKVAIAREEQERASLKSKVAEWARSETRISGISVDLLSNAFAMKSACPNLGSRFSKQLDLIAEYIGNAQLPDSVSNLTEKIATFRDFASRQGCEQAVDVAEVTSAALGQQCSNDSGCADYVSTIRNREDQRRREQEQQAARSVAMQREADLTEYPYEVQISCHIGQTPLPLIGCTDGGAIRIRNGNSGQTYDEQALMQAGQAVQAKLRRSFEVSARTNGESSLVVKVVVSDRNGKVLFSDTATGYATVRITN</sequence>
<proteinExistence type="predicted"/>
<dbReference type="EMBL" id="CP016621">
    <property type="protein sequence ID" value="ANY85503.1"/>
    <property type="molecule type" value="Genomic_DNA"/>
</dbReference>
<organism evidence="1">
    <name type="scientific">Microvirga ossetica</name>
    <dbReference type="NCBI Taxonomy" id="1882682"/>
    <lineage>
        <taxon>Bacteria</taxon>
        <taxon>Pseudomonadati</taxon>
        <taxon>Pseudomonadota</taxon>
        <taxon>Alphaproteobacteria</taxon>
        <taxon>Hyphomicrobiales</taxon>
        <taxon>Methylobacteriaceae</taxon>
        <taxon>Microvirga</taxon>
    </lineage>
</organism>
<geneLocation type="plasmid" evidence="1">
    <name>unnamed5</name>
</geneLocation>
<accession>A0A1B2F031</accession>
<dbReference type="AlphaFoldDB" id="A0A1B2F031"/>
<dbReference type="KEGG" id="moc:BB934_45630"/>
<protein>
    <submittedName>
        <fullName evidence="1">Uncharacterized protein</fullName>
    </submittedName>
</protein>
<reference evidence="1" key="1">
    <citation type="submission" date="2016-07" db="EMBL/GenBank/DDBJ databases">
        <title>Microvirga ossetica sp. nov. a new species of rhizobia isolated from root nodules of the legume species Vicia alpestris Steven originated from North Ossetia region in the Caucasus.</title>
        <authorList>
            <person name="Safronova V.I."/>
            <person name="Kuznetsova I.G."/>
            <person name="Sazanova A.L."/>
            <person name="Belimov A."/>
            <person name="Andronov E."/>
            <person name="Osledkin Y.S."/>
            <person name="Onishchuk O.P."/>
            <person name="Kurchak O.N."/>
            <person name="Shaposhnikov A.I."/>
            <person name="Willems A."/>
            <person name="Tikhonovich I.A."/>
        </authorList>
    </citation>
    <scope>NUCLEOTIDE SEQUENCE [LARGE SCALE GENOMIC DNA]</scope>
    <source>
        <strain evidence="1">V5/3M</strain>
        <plasmid evidence="1">unnamed5</plasmid>
    </source>
</reference>